<dbReference type="RefSeq" id="WP_201428155.1">
    <property type="nucleotide sequence ID" value="NZ_JAEQMG010000135.1"/>
</dbReference>
<name>A0A935C2W5_9FIRM</name>
<dbReference type="CDD" id="cd10227">
    <property type="entry name" value="ASKHA_NBD_ParM-like"/>
    <property type="match status" value="1"/>
</dbReference>
<sequence length="309" mass="34915">MKSFKDKIIIGIDHGYGNIKTANHCFKTGITTHDNEPLFTKDMLTYNGKYYLIGEGHKEFLPEKQNDEDYYVLTLAAIATELADEGLTEADVIIAAGLPLTWTSGQKTDFAAYLSKNKEVEFTFRNVDYHIRICDVKIYPQGYSAVVPIKSTLKGLSMVADIGNGTMNTLYLVNGKPQSGKMFTEKFGTYQCTLAIREGFMRKTRRELNDYIIDEVLRTSTADIPDSDLEIITAIAEEYVAEIFRRLREHHYDEDTMDLYVCGGGGCLIKNFYKGSFNRVKFIDDICAAAKGYEYLADVYLRAEAKNEG</sequence>
<dbReference type="InterPro" id="IPR040607">
    <property type="entry name" value="ALP_N"/>
</dbReference>
<feature type="domain" description="Actin-like protein N-terminal" evidence="1">
    <location>
        <begin position="11"/>
        <end position="143"/>
    </location>
</feature>
<reference evidence="2" key="1">
    <citation type="submission" date="2021-01" db="EMBL/GenBank/DDBJ databases">
        <title>Genome public.</title>
        <authorList>
            <person name="Liu C."/>
            <person name="Sun Q."/>
        </authorList>
    </citation>
    <scope>NUCLEOTIDE SEQUENCE</scope>
    <source>
        <strain evidence="2">M6</strain>
    </source>
</reference>
<keyword evidence="3" id="KW-1185">Reference proteome</keyword>
<dbReference type="Proteomes" id="UP000633365">
    <property type="component" value="Unassembled WGS sequence"/>
</dbReference>
<evidence type="ECO:0000313" key="2">
    <source>
        <dbReference type="EMBL" id="MBK6089431.1"/>
    </source>
</evidence>
<accession>A0A935C2W5</accession>
<dbReference type="AlphaFoldDB" id="A0A935C2W5"/>
<comment type="caution">
    <text evidence="2">The sequence shown here is derived from an EMBL/GenBank/DDBJ whole genome shotgun (WGS) entry which is preliminary data.</text>
</comment>
<organism evidence="2 3">
    <name type="scientific">Ruminococcus difficilis</name>
    <dbReference type="NCBI Taxonomy" id="2763069"/>
    <lineage>
        <taxon>Bacteria</taxon>
        <taxon>Bacillati</taxon>
        <taxon>Bacillota</taxon>
        <taxon>Clostridia</taxon>
        <taxon>Eubacteriales</taxon>
        <taxon>Oscillospiraceae</taxon>
        <taxon>Ruminococcus</taxon>
    </lineage>
</organism>
<dbReference type="InterPro" id="IPR043129">
    <property type="entry name" value="ATPase_NBD"/>
</dbReference>
<evidence type="ECO:0000313" key="3">
    <source>
        <dbReference type="Proteomes" id="UP000633365"/>
    </source>
</evidence>
<proteinExistence type="predicted"/>
<evidence type="ECO:0000259" key="1">
    <source>
        <dbReference type="Pfam" id="PF17989"/>
    </source>
</evidence>
<dbReference type="Gene3D" id="3.30.420.40">
    <property type="match status" value="2"/>
</dbReference>
<dbReference type="Pfam" id="PF17989">
    <property type="entry name" value="ALP_N"/>
    <property type="match status" value="1"/>
</dbReference>
<dbReference type="SUPFAM" id="SSF53067">
    <property type="entry name" value="Actin-like ATPase domain"/>
    <property type="match status" value="2"/>
</dbReference>
<protein>
    <submittedName>
        <fullName evidence="2">ParM/StbA family protein</fullName>
    </submittedName>
</protein>
<gene>
    <name evidence="2" type="ORF">JKK62_12400</name>
</gene>
<dbReference type="EMBL" id="JAEQMG010000135">
    <property type="protein sequence ID" value="MBK6089431.1"/>
    <property type="molecule type" value="Genomic_DNA"/>
</dbReference>